<feature type="transmembrane region" description="Helical" evidence="5">
    <location>
        <begin position="65"/>
        <end position="83"/>
    </location>
</feature>
<dbReference type="PANTHER" id="PTHR37422">
    <property type="entry name" value="TEICHURONIC ACID BIOSYNTHESIS PROTEIN TUAE"/>
    <property type="match status" value="1"/>
</dbReference>
<proteinExistence type="predicted"/>
<sequence>MIYFIALIIFLLPSYLVRFSVFQIPTTLLEILIYLGAITTALKFSIFNFQFSNKSQFSIFKQKQILIPIILFLLAGIISIFVSPDKREALGLFKAYILDPVLLSFVILINLNKKREILNPKLQIINKFQTPNSKQKLEIGNWKLEILLKSLILSGLVIALHAIWQKITGSVTTDGRVVGVFGYSPNYLALYLAPILVLLIAYSLWFMARKNLITLLPYILMTLIIIYALFLTGSRAAIGAVVIGVISYYVISYWDWIRAKKINILFFSFLVLLFLGLSWQIVKPNWNATPDSGRLSSSNNIRWEIWKTTAKDILPQKWLLGVGLGNYQDYFIELTKDRVNFPEWIAPRALTPHNLFLNIWVNMGLLGLIAFICLLYLFFKFISNKRYALSNMLFAVMITTLVQGMVDTPYWKNDLAALFWILLALIIVNYSSKNEEDVKI</sequence>
<evidence type="ECO:0000256" key="4">
    <source>
        <dbReference type="ARBA" id="ARBA00023136"/>
    </source>
</evidence>
<dbReference type="EMBL" id="MEZV01000053">
    <property type="protein sequence ID" value="OGD65734.1"/>
    <property type="molecule type" value="Genomic_DNA"/>
</dbReference>
<evidence type="ECO:0000256" key="1">
    <source>
        <dbReference type="ARBA" id="ARBA00004141"/>
    </source>
</evidence>
<evidence type="ECO:0000256" key="3">
    <source>
        <dbReference type="ARBA" id="ARBA00022989"/>
    </source>
</evidence>
<dbReference type="GO" id="GO:0016020">
    <property type="term" value="C:membrane"/>
    <property type="evidence" value="ECO:0007669"/>
    <property type="project" value="UniProtKB-SubCell"/>
</dbReference>
<comment type="caution">
    <text evidence="7">The sequence shown here is derived from an EMBL/GenBank/DDBJ whole genome shotgun (WGS) entry which is preliminary data.</text>
</comment>
<feature type="transmembrane region" description="Helical" evidence="5">
    <location>
        <begin position="146"/>
        <end position="167"/>
    </location>
</feature>
<feature type="domain" description="O-antigen ligase-related" evidence="6">
    <location>
        <begin position="221"/>
        <end position="372"/>
    </location>
</feature>
<dbReference type="InterPro" id="IPR051533">
    <property type="entry name" value="WaaL-like"/>
</dbReference>
<dbReference type="STRING" id="1797469.A3F08_02950"/>
<feature type="transmembrane region" description="Helical" evidence="5">
    <location>
        <begin position="386"/>
        <end position="403"/>
    </location>
</feature>
<dbReference type="PANTHER" id="PTHR37422:SF17">
    <property type="entry name" value="O-ANTIGEN LIGASE"/>
    <property type="match status" value="1"/>
</dbReference>
<keyword evidence="3 5" id="KW-1133">Transmembrane helix</keyword>
<feature type="transmembrane region" description="Helical" evidence="5">
    <location>
        <begin position="415"/>
        <end position="432"/>
    </location>
</feature>
<evidence type="ECO:0000313" key="8">
    <source>
        <dbReference type="Proteomes" id="UP000176451"/>
    </source>
</evidence>
<feature type="transmembrane region" description="Helical" evidence="5">
    <location>
        <begin position="236"/>
        <end position="257"/>
    </location>
</feature>
<dbReference type="Proteomes" id="UP000176451">
    <property type="component" value="Unassembled WGS sequence"/>
</dbReference>
<feature type="transmembrane region" description="Helical" evidence="5">
    <location>
        <begin position="89"/>
        <end position="111"/>
    </location>
</feature>
<evidence type="ECO:0000259" key="6">
    <source>
        <dbReference type="Pfam" id="PF04932"/>
    </source>
</evidence>
<feature type="transmembrane region" description="Helical" evidence="5">
    <location>
        <begin position="264"/>
        <end position="282"/>
    </location>
</feature>
<feature type="transmembrane region" description="Helical" evidence="5">
    <location>
        <begin position="32"/>
        <end position="53"/>
    </location>
</feature>
<evidence type="ECO:0000256" key="5">
    <source>
        <dbReference type="SAM" id="Phobius"/>
    </source>
</evidence>
<protein>
    <recommendedName>
        <fullName evidence="6">O-antigen ligase-related domain-containing protein</fullName>
    </recommendedName>
</protein>
<evidence type="ECO:0000256" key="2">
    <source>
        <dbReference type="ARBA" id="ARBA00022692"/>
    </source>
</evidence>
<dbReference type="InterPro" id="IPR007016">
    <property type="entry name" value="O-antigen_ligase-rel_domated"/>
</dbReference>
<reference evidence="7 8" key="1">
    <citation type="journal article" date="2016" name="Nat. Commun.">
        <title>Thousands of microbial genomes shed light on interconnected biogeochemical processes in an aquifer system.</title>
        <authorList>
            <person name="Anantharaman K."/>
            <person name="Brown C.T."/>
            <person name="Hug L.A."/>
            <person name="Sharon I."/>
            <person name="Castelle C.J."/>
            <person name="Probst A.J."/>
            <person name="Thomas B.C."/>
            <person name="Singh A."/>
            <person name="Wilkins M.J."/>
            <person name="Karaoz U."/>
            <person name="Brodie E.L."/>
            <person name="Williams K.H."/>
            <person name="Hubbard S.S."/>
            <person name="Banfield J.F."/>
        </authorList>
    </citation>
    <scope>NUCLEOTIDE SEQUENCE [LARGE SCALE GENOMIC DNA]</scope>
</reference>
<keyword evidence="4 5" id="KW-0472">Membrane</keyword>
<comment type="subcellular location">
    <subcellularLocation>
        <location evidence="1">Membrane</location>
        <topology evidence="1">Multi-pass membrane protein</topology>
    </subcellularLocation>
</comment>
<accession>A0A1F5EEU8</accession>
<keyword evidence="2 5" id="KW-0812">Transmembrane</keyword>
<gene>
    <name evidence="7" type="ORF">A3F08_02950</name>
</gene>
<evidence type="ECO:0000313" key="7">
    <source>
        <dbReference type="EMBL" id="OGD65734.1"/>
    </source>
</evidence>
<dbReference type="Pfam" id="PF04932">
    <property type="entry name" value="Wzy_C"/>
    <property type="match status" value="1"/>
</dbReference>
<feature type="transmembrane region" description="Helical" evidence="5">
    <location>
        <begin position="359"/>
        <end position="379"/>
    </location>
</feature>
<name>A0A1F5EEU8_9BACT</name>
<organism evidence="7 8">
    <name type="scientific">Candidatus Berkelbacteria bacterium RIFCSPHIGHO2_12_FULL_36_9</name>
    <dbReference type="NCBI Taxonomy" id="1797469"/>
    <lineage>
        <taxon>Bacteria</taxon>
        <taxon>Candidatus Berkelbacteria</taxon>
    </lineage>
</organism>
<feature type="transmembrane region" description="Helical" evidence="5">
    <location>
        <begin position="212"/>
        <end position="230"/>
    </location>
</feature>
<feature type="transmembrane region" description="Helical" evidence="5">
    <location>
        <begin position="187"/>
        <end position="205"/>
    </location>
</feature>
<dbReference type="AlphaFoldDB" id="A0A1F5EEU8"/>